<accession>A0A164ZVL8</accession>
<dbReference type="InterPro" id="IPR029058">
    <property type="entry name" value="AB_hydrolase_fold"/>
</dbReference>
<dbReference type="Proteomes" id="UP000076722">
    <property type="component" value="Unassembled WGS sequence"/>
</dbReference>
<keyword evidence="4" id="KW-1185">Reference proteome</keyword>
<protein>
    <submittedName>
        <fullName evidence="3">Alpha/beta-hydrolase</fullName>
    </submittedName>
</protein>
<evidence type="ECO:0000313" key="4">
    <source>
        <dbReference type="Proteomes" id="UP000076722"/>
    </source>
</evidence>
<dbReference type="Gene3D" id="3.40.50.1820">
    <property type="entry name" value="alpha/beta hydrolase"/>
    <property type="match status" value="1"/>
</dbReference>
<keyword evidence="1 3" id="KW-0378">Hydrolase</keyword>
<reference evidence="3 4" key="1">
    <citation type="journal article" date="2016" name="Mol. Biol. Evol.">
        <title>Comparative Genomics of Early-Diverging Mushroom-Forming Fungi Provides Insights into the Origins of Lignocellulose Decay Capabilities.</title>
        <authorList>
            <person name="Nagy L.G."/>
            <person name="Riley R."/>
            <person name="Tritt A."/>
            <person name="Adam C."/>
            <person name="Daum C."/>
            <person name="Floudas D."/>
            <person name="Sun H."/>
            <person name="Yadav J.S."/>
            <person name="Pangilinan J."/>
            <person name="Larsson K.H."/>
            <person name="Matsuura K."/>
            <person name="Barry K."/>
            <person name="Labutti K."/>
            <person name="Kuo R."/>
            <person name="Ohm R.A."/>
            <person name="Bhattacharya S.S."/>
            <person name="Shirouzu T."/>
            <person name="Yoshinaga Y."/>
            <person name="Martin F.M."/>
            <person name="Grigoriev I.V."/>
            <person name="Hibbett D.S."/>
        </authorList>
    </citation>
    <scope>NUCLEOTIDE SEQUENCE [LARGE SCALE GENOMIC DNA]</scope>
    <source>
        <strain evidence="3 4">HHB9708</strain>
    </source>
</reference>
<evidence type="ECO:0000313" key="3">
    <source>
        <dbReference type="EMBL" id="KZS98128.1"/>
    </source>
</evidence>
<dbReference type="PANTHER" id="PTHR48081:SF26">
    <property type="entry name" value="ALPHA_BETA HYDROLASE FOLD-3 DOMAIN-CONTAINING PROTEIN"/>
    <property type="match status" value="1"/>
</dbReference>
<sequence length="408" mass="44749">MSDPDPRTGLIPTAEPDETPYSFQMFKTILGLFIRLPIWLFFSLKPFRPRASWGWKKAFNVQLVRHMLGKPLPKGPDHRALAIDIPPNATAVWIKGINESLIQGDLAKYALQANVTPASRIPGYWSHTSPSKPLLSSSPPINADEKVILFFHGGGYVNMSAAPNDPTQGIVRSTLAFIAAQSPNLKRVLSLEYRLTTLEAYPKNPFPASIIDALAGYSYLIDEVGFKPQNIVLMGDSAGAHLVVNLTRYIIQTPSIGLGVPGGLILHSPWVDFGKSHERPGTSHETCKDSDYVVSQGDTAAKAVAAPFDFDTVVNSDSWFSPASLSLPKESIKGLFEGFPKTFITAGGGERLLDPIKTFEARLVESIGREKVVYYQGLDAVHDFVMFPWAEPERTEALEACAHWFAGL</sequence>
<dbReference type="PANTHER" id="PTHR48081">
    <property type="entry name" value="AB HYDROLASE SUPERFAMILY PROTEIN C4A8.06C"/>
    <property type="match status" value="1"/>
</dbReference>
<gene>
    <name evidence="3" type="ORF">SISNIDRAFT_448269</name>
</gene>
<dbReference type="EMBL" id="KV419395">
    <property type="protein sequence ID" value="KZS98128.1"/>
    <property type="molecule type" value="Genomic_DNA"/>
</dbReference>
<dbReference type="OrthoDB" id="2152029at2759"/>
<dbReference type="AlphaFoldDB" id="A0A164ZVL8"/>
<organism evidence="3 4">
    <name type="scientific">Sistotremastrum niveocremeum HHB9708</name>
    <dbReference type="NCBI Taxonomy" id="1314777"/>
    <lineage>
        <taxon>Eukaryota</taxon>
        <taxon>Fungi</taxon>
        <taxon>Dikarya</taxon>
        <taxon>Basidiomycota</taxon>
        <taxon>Agaricomycotina</taxon>
        <taxon>Agaricomycetes</taxon>
        <taxon>Sistotremastrales</taxon>
        <taxon>Sistotremastraceae</taxon>
        <taxon>Sertulicium</taxon>
        <taxon>Sertulicium niveocremeum</taxon>
    </lineage>
</organism>
<dbReference type="InterPro" id="IPR050300">
    <property type="entry name" value="GDXG_lipolytic_enzyme"/>
</dbReference>
<proteinExistence type="predicted"/>
<dbReference type="STRING" id="1314777.A0A164ZVL8"/>
<dbReference type="Pfam" id="PF07859">
    <property type="entry name" value="Abhydrolase_3"/>
    <property type="match status" value="1"/>
</dbReference>
<evidence type="ECO:0000256" key="1">
    <source>
        <dbReference type="ARBA" id="ARBA00022801"/>
    </source>
</evidence>
<dbReference type="SUPFAM" id="SSF53474">
    <property type="entry name" value="alpha/beta-Hydrolases"/>
    <property type="match status" value="1"/>
</dbReference>
<name>A0A164ZVL8_9AGAM</name>
<feature type="domain" description="Alpha/beta hydrolase fold-3" evidence="2">
    <location>
        <begin position="148"/>
        <end position="385"/>
    </location>
</feature>
<dbReference type="GO" id="GO:0016787">
    <property type="term" value="F:hydrolase activity"/>
    <property type="evidence" value="ECO:0007669"/>
    <property type="project" value="UniProtKB-KW"/>
</dbReference>
<evidence type="ECO:0000259" key="2">
    <source>
        <dbReference type="Pfam" id="PF07859"/>
    </source>
</evidence>
<dbReference type="InterPro" id="IPR013094">
    <property type="entry name" value="AB_hydrolase_3"/>
</dbReference>